<reference evidence="3" key="2">
    <citation type="submission" date="2020-09" db="EMBL/GenBank/DDBJ databases">
        <authorList>
            <person name="Sun Q."/>
            <person name="Zhou Y."/>
        </authorList>
    </citation>
    <scope>NUCLEOTIDE SEQUENCE</scope>
    <source>
        <strain evidence="3">CGMCC 4.7308</strain>
    </source>
</reference>
<dbReference type="Proteomes" id="UP000655208">
    <property type="component" value="Unassembled WGS sequence"/>
</dbReference>
<keyword evidence="2" id="KW-0812">Transmembrane</keyword>
<sequence>MAACSSASGRPRRRWAAGARAVARNRRAQLVVALVTGAVLGTGLGAVLAGGADGAGGPGADRPVGQVHPVGPGHRGPWGVHR</sequence>
<name>A0A917WFY2_9ACTN</name>
<gene>
    <name evidence="3" type="ORF">GCM10011594_20860</name>
</gene>
<evidence type="ECO:0000256" key="2">
    <source>
        <dbReference type="SAM" id="Phobius"/>
    </source>
</evidence>
<accession>A0A917WFY2</accession>
<comment type="caution">
    <text evidence="3">The sequence shown here is derived from an EMBL/GenBank/DDBJ whole genome shotgun (WGS) entry which is preliminary data.</text>
</comment>
<dbReference type="RefSeq" id="WP_188941403.1">
    <property type="nucleotide sequence ID" value="NZ_BMNA01000003.1"/>
</dbReference>
<feature type="region of interest" description="Disordered" evidence="1">
    <location>
        <begin position="51"/>
        <end position="82"/>
    </location>
</feature>
<proteinExistence type="predicted"/>
<evidence type="ECO:0000313" key="4">
    <source>
        <dbReference type="Proteomes" id="UP000655208"/>
    </source>
</evidence>
<reference evidence="3" key="1">
    <citation type="journal article" date="2014" name="Int. J. Syst. Evol. Microbiol.">
        <title>Complete genome sequence of Corynebacterium casei LMG S-19264T (=DSM 44701T), isolated from a smear-ripened cheese.</title>
        <authorList>
            <consortium name="US DOE Joint Genome Institute (JGI-PGF)"/>
            <person name="Walter F."/>
            <person name="Albersmeier A."/>
            <person name="Kalinowski J."/>
            <person name="Ruckert C."/>
        </authorList>
    </citation>
    <scope>NUCLEOTIDE SEQUENCE</scope>
    <source>
        <strain evidence="3">CGMCC 4.7308</strain>
    </source>
</reference>
<dbReference type="AlphaFoldDB" id="A0A917WFY2"/>
<evidence type="ECO:0000313" key="3">
    <source>
        <dbReference type="EMBL" id="GGM00573.1"/>
    </source>
</evidence>
<organism evidence="3 4">
    <name type="scientific">Nakamurella endophytica</name>
    <dbReference type="NCBI Taxonomy" id="1748367"/>
    <lineage>
        <taxon>Bacteria</taxon>
        <taxon>Bacillati</taxon>
        <taxon>Actinomycetota</taxon>
        <taxon>Actinomycetes</taxon>
        <taxon>Nakamurellales</taxon>
        <taxon>Nakamurellaceae</taxon>
        <taxon>Nakamurella</taxon>
    </lineage>
</organism>
<keyword evidence="4" id="KW-1185">Reference proteome</keyword>
<evidence type="ECO:0000256" key="1">
    <source>
        <dbReference type="SAM" id="MobiDB-lite"/>
    </source>
</evidence>
<protein>
    <submittedName>
        <fullName evidence="3">Uncharacterized protein</fullName>
    </submittedName>
</protein>
<dbReference type="EMBL" id="BMNA01000003">
    <property type="protein sequence ID" value="GGM00573.1"/>
    <property type="molecule type" value="Genomic_DNA"/>
</dbReference>
<feature type="transmembrane region" description="Helical" evidence="2">
    <location>
        <begin position="30"/>
        <end position="52"/>
    </location>
</feature>
<keyword evidence="2" id="KW-1133">Transmembrane helix</keyword>
<keyword evidence="2" id="KW-0472">Membrane</keyword>